<sequence length="79" mass="9079">MAGESPESSPKYTSLFLVFRSQPCAHPVFLPTESRFSRLPPADARRRRRASALSSVLFSPPWRSPSRARTPHERRTTRR</sequence>
<dbReference type="EMBL" id="AFBQ01000043">
    <property type="protein sequence ID" value="EHY32220.1"/>
    <property type="molecule type" value="Genomic_DNA"/>
</dbReference>
<proteinExistence type="predicted"/>
<name>H3KCA9_9BURK</name>
<reference evidence="2 3" key="1">
    <citation type="submission" date="2011-11" db="EMBL/GenBank/DDBJ databases">
        <authorList>
            <person name="Weinstock G."/>
            <person name="Sodergren E."/>
            <person name="Clifton S."/>
            <person name="Fulton L."/>
            <person name="Fulton B."/>
            <person name="Courtney L."/>
            <person name="Fronick C."/>
            <person name="Harrison M."/>
            <person name="Strong C."/>
            <person name="Farmer C."/>
            <person name="Delahaunty K."/>
            <person name="Markovic C."/>
            <person name="Hall O."/>
            <person name="Minx P."/>
            <person name="Tomlinson C."/>
            <person name="Mitreva M."/>
            <person name="Hou S."/>
            <person name="Chen J."/>
            <person name="Wollam A."/>
            <person name="Pepin K.H."/>
            <person name="Johnson M."/>
            <person name="Bhonagiri V."/>
            <person name="Zhang X."/>
            <person name="Suruliraj S."/>
            <person name="Warren W."/>
            <person name="Chinwalla A."/>
            <person name="Mardis E.R."/>
            <person name="Wilson R.K."/>
        </authorList>
    </citation>
    <scope>NUCLEOTIDE SEQUENCE [LARGE SCALE GENOMIC DNA]</scope>
    <source>
        <strain evidence="2 3">YIT 11816</strain>
    </source>
</reference>
<feature type="compositionally biased region" description="Basic and acidic residues" evidence="1">
    <location>
        <begin position="70"/>
        <end position="79"/>
    </location>
</feature>
<comment type="caution">
    <text evidence="2">The sequence shown here is derived from an EMBL/GenBank/DDBJ whole genome shotgun (WGS) entry which is preliminary data.</text>
</comment>
<dbReference type="HOGENOM" id="CLU_2628044_0_0_4"/>
<protein>
    <submittedName>
        <fullName evidence="2">Uncharacterized protein</fullName>
    </submittedName>
</protein>
<feature type="non-terminal residue" evidence="2">
    <location>
        <position position="79"/>
    </location>
</feature>
<gene>
    <name evidence="2" type="ORF">HMPREF9440_00360</name>
</gene>
<organism evidence="2 3">
    <name type="scientific">Sutterella parvirubra YIT 11816</name>
    <dbReference type="NCBI Taxonomy" id="762967"/>
    <lineage>
        <taxon>Bacteria</taxon>
        <taxon>Pseudomonadati</taxon>
        <taxon>Pseudomonadota</taxon>
        <taxon>Betaproteobacteria</taxon>
        <taxon>Burkholderiales</taxon>
        <taxon>Sutterellaceae</taxon>
        <taxon>Sutterella</taxon>
    </lineage>
</organism>
<accession>H3KCA9</accession>
<evidence type="ECO:0000256" key="1">
    <source>
        <dbReference type="SAM" id="MobiDB-lite"/>
    </source>
</evidence>
<dbReference type="AlphaFoldDB" id="H3KCA9"/>
<keyword evidence="3" id="KW-1185">Reference proteome</keyword>
<feature type="region of interest" description="Disordered" evidence="1">
    <location>
        <begin position="58"/>
        <end position="79"/>
    </location>
</feature>
<evidence type="ECO:0000313" key="3">
    <source>
        <dbReference type="Proteomes" id="UP000004956"/>
    </source>
</evidence>
<dbReference type="Proteomes" id="UP000004956">
    <property type="component" value="Unassembled WGS sequence"/>
</dbReference>
<evidence type="ECO:0000313" key="2">
    <source>
        <dbReference type="EMBL" id="EHY32220.1"/>
    </source>
</evidence>